<feature type="binding site" evidence="2">
    <location>
        <position position="44"/>
    </location>
    <ligand>
        <name>Mg(2+)</name>
        <dbReference type="ChEBI" id="CHEBI:18420"/>
        <label>4</label>
    </ligand>
</feature>
<dbReference type="SUPFAM" id="SSF55326">
    <property type="entry name" value="PurM N-terminal domain-like"/>
    <property type="match status" value="1"/>
</dbReference>
<keyword evidence="2" id="KW-0067">ATP-binding</keyword>
<dbReference type="AlphaFoldDB" id="A0A3Q8ER90"/>
<name>A0A3Q8ER90_9PROT</name>
<evidence type="ECO:0000313" key="6">
    <source>
        <dbReference type="Proteomes" id="UP000266796"/>
    </source>
</evidence>
<comment type="caution">
    <text evidence="2">Lacks conserved residue(s) required for the propagation of feature annotation.</text>
</comment>
<protein>
    <recommendedName>
        <fullName evidence="2">Thiamine-monophosphate kinase</fullName>
        <shortName evidence="2">TMP kinase</shortName>
        <shortName evidence="2">Thiamine-phosphate kinase</shortName>
        <ecNumber evidence="2">2.7.4.16</ecNumber>
    </recommendedName>
</protein>
<feature type="binding site" evidence="2">
    <location>
        <position position="74"/>
    </location>
    <ligand>
        <name>Mg(2+)</name>
        <dbReference type="ChEBI" id="CHEBI:18420"/>
        <label>4</label>
    </ligand>
</feature>
<dbReference type="PANTHER" id="PTHR30270">
    <property type="entry name" value="THIAMINE-MONOPHOSPHATE KINASE"/>
    <property type="match status" value="1"/>
</dbReference>
<comment type="similarity">
    <text evidence="2">Belongs to the thiamine-monophosphate kinase family.</text>
</comment>
<dbReference type="SUPFAM" id="SSF56042">
    <property type="entry name" value="PurM C-terminal domain-like"/>
    <property type="match status" value="1"/>
</dbReference>
<dbReference type="CDD" id="cd02194">
    <property type="entry name" value="ThiL"/>
    <property type="match status" value="1"/>
</dbReference>
<dbReference type="InterPro" id="IPR010918">
    <property type="entry name" value="PurM-like_C_dom"/>
</dbReference>
<dbReference type="Pfam" id="PF00586">
    <property type="entry name" value="AIRS"/>
    <property type="match status" value="1"/>
</dbReference>
<comment type="miscellaneous">
    <text evidence="2">Reaction mechanism of ThiL seems to utilize a direct, inline transfer of the gamma-phosphate of ATP to TMP rather than a phosphorylated enzyme intermediate.</text>
</comment>
<dbReference type="GO" id="GO:0009228">
    <property type="term" value="P:thiamine biosynthetic process"/>
    <property type="evidence" value="ECO:0007669"/>
    <property type="project" value="UniProtKB-KW"/>
</dbReference>
<keyword evidence="2" id="KW-0547">Nucleotide-binding</keyword>
<dbReference type="InterPro" id="IPR006283">
    <property type="entry name" value="ThiL-like"/>
</dbReference>
<keyword evidence="2" id="KW-0460">Magnesium</keyword>
<dbReference type="EC" id="2.7.4.16" evidence="2"/>
<dbReference type="InterPro" id="IPR036676">
    <property type="entry name" value="PurM-like_C_sf"/>
</dbReference>
<evidence type="ECO:0000313" key="5">
    <source>
        <dbReference type="EMBL" id="AWD32384.1"/>
    </source>
</evidence>
<evidence type="ECO:0000259" key="3">
    <source>
        <dbReference type="Pfam" id="PF00586"/>
    </source>
</evidence>
<evidence type="ECO:0000256" key="1">
    <source>
        <dbReference type="ARBA" id="ARBA00022977"/>
    </source>
</evidence>
<dbReference type="KEGG" id="kso:CKSOR_00262"/>
<dbReference type="PIRSF" id="PIRSF005303">
    <property type="entry name" value="Thiam_monoph_kin"/>
    <property type="match status" value="1"/>
</dbReference>
<feature type="binding site" evidence="2">
    <location>
        <position position="121"/>
    </location>
    <ligand>
        <name>Mg(2+)</name>
        <dbReference type="ChEBI" id="CHEBI:18420"/>
        <label>1</label>
    </ligand>
</feature>
<feature type="domain" description="PurM-like N-terminal" evidence="3">
    <location>
        <begin position="27"/>
        <end position="138"/>
    </location>
</feature>
<feature type="domain" description="PurM-like C-terminal" evidence="4">
    <location>
        <begin position="202"/>
        <end position="300"/>
    </location>
</feature>
<feature type="binding site" evidence="2">
    <location>
        <position position="74"/>
    </location>
    <ligand>
        <name>Mg(2+)</name>
        <dbReference type="ChEBI" id="CHEBI:18420"/>
        <label>2</label>
    </ligand>
</feature>
<dbReference type="RefSeq" id="WP_108673801.1">
    <property type="nucleotide sequence ID" value="NZ_CP025628.1"/>
</dbReference>
<dbReference type="GO" id="GO:0009030">
    <property type="term" value="F:thiamine-phosphate kinase activity"/>
    <property type="evidence" value="ECO:0007669"/>
    <property type="project" value="UniProtKB-UniRule"/>
</dbReference>
<comment type="catalytic activity">
    <reaction evidence="2">
        <text>thiamine phosphate + ATP = thiamine diphosphate + ADP</text>
        <dbReference type="Rhea" id="RHEA:15913"/>
        <dbReference type="ChEBI" id="CHEBI:30616"/>
        <dbReference type="ChEBI" id="CHEBI:37575"/>
        <dbReference type="ChEBI" id="CHEBI:58937"/>
        <dbReference type="ChEBI" id="CHEBI:456216"/>
        <dbReference type="EC" id="2.7.4.16"/>
    </reaction>
</comment>
<dbReference type="GO" id="GO:0000287">
    <property type="term" value="F:magnesium ion binding"/>
    <property type="evidence" value="ECO:0007669"/>
    <property type="project" value="UniProtKB-UniRule"/>
</dbReference>
<dbReference type="Pfam" id="PF02769">
    <property type="entry name" value="AIRS_C"/>
    <property type="match status" value="1"/>
</dbReference>
<feature type="binding site" evidence="2">
    <location>
        <position position="262"/>
    </location>
    <ligand>
        <name>substrate</name>
    </ligand>
</feature>
<feature type="binding site" evidence="2">
    <location>
        <position position="46"/>
    </location>
    <ligand>
        <name>Mg(2+)</name>
        <dbReference type="ChEBI" id="CHEBI:18420"/>
        <label>2</label>
    </ligand>
</feature>
<feature type="binding site" evidence="2">
    <location>
        <position position="147"/>
    </location>
    <ligand>
        <name>ATP</name>
        <dbReference type="ChEBI" id="CHEBI:30616"/>
    </ligand>
</feature>
<dbReference type="InterPro" id="IPR036921">
    <property type="entry name" value="PurM-like_N_sf"/>
</dbReference>
<dbReference type="UniPathway" id="UPA00060">
    <property type="reaction ID" value="UER00142"/>
</dbReference>
<evidence type="ECO:0000256" key="2">
    <source>
        <dbReference type="HAMAP-Rule" id="MF_02128"/>
    </source>
</evidence>
<feature type="binding site" evidence="2">
    <location>
        <position position="212"/>
    </location>
    <ligand>
        <name>Mg(2+)</name>
        <dbReference type="ChEBI" id="CHEBI:18420"/>
        <label>3</label>
    </ligand>
</feature>
<dbReference type="Gene3D" id="3.30.1330.10">
    <property type="entry name" value="PurM-like, N-terminal domain"/>
    <property type="match status" value="1"/>
</dbReference>
<dbReference type="Gene3D" id="3.90.650.10">
    <property type="entry name" value="PurM-like C-terminal domain"/>
    <property type="match status" value="1"/>
</dbReference>
<keyword evidence="2" id="KW-0479">Metal-binding</keyword>
<sequence length="319" mass="35638">MSEFHIIKKYFSKYFRNKFNKEILGVGDDCAIFSAQENQKIAISTDMLIEKRHFFSNTNPYNIGYKSLAVNLSDLAAVGAHPIGCLLSIGIPTFNKEWLFKFSKGFYDISEKYDCPLIGGDTTKSNKSIIINVTIFGNIPNTKSMKRDNAKIGDEIWVSGVFGEPDIAYRILSGQIHNIDNILENIKISLEMPIPRITLGKELIDHANAAIDISDGLIQDLNHILEASKVGANINYKAIPISNKVIKLPENIKKYAVLNGGDLYELCFTAPLHKHDTIVDIAKQLNIKLSVIGNITSNTTLKINGIEKNYDINGFDHFK</sequence>
<dbReference type="EMBL" id="CP025628">
    <property type="protein sequence ID" value="AWD32384.1"/>
    <property type="molecule type" value="Genomic_DNA"/>
</dbReference>
<dbReference type="GO" id="GO:0009229">
    <property type="term" value="P:thiamine diphosphate biosynthetic process"/>
    <property type="evidence" value="ECO:0007669"/>
    <property type="project" value="UniProtKB-UniRule"/>
</dbReference>
<dbReference type="GO" id="GO:0005524">
    <property type="term" value="F:ATP binding"/>
    <property type="evidence" value="ECO:0007669"/>
    <property type="project" value="UniProtKB-UniRule"/>
</dbReference>
<keyword evidence="2 5" id="KW-0808">Transferase</keyword>
<keyword evidence="6" id="KW-1185">Reference proteome</keyword>
<feature type="binding site" evidence="2">
    <location>
        <position position="29"/>
    </location>
    <ligand>
        <name>Mg(2+)</name>
        <dbReference type="ChEBI" id="CHEBI:18420"/>
        <label>3</label>
    </ligand>
</feature>
<feature type="binding site" evidence="2">
    <location>
        <position position="74"/>
    </location>
    <ligand>
        <name>Mg(2+)</name>
        <dbReference type="ChEBI" id="CHEBI:18420"/>
        <label>3</label>
    </ligand>
</feature>
<dbReference type="NCBIfam" id="TIGR01379">
    <property type="entry name" value="thiL"/>
    <property type="match status" value="1"/>
</dbReference>
<proteinExistence type="inferred from homology"/>
<feature type="binding site" evidence="2">
    <location>
        <position position="45"/>
    </location>
    <ligand>
        <name>Mg(2+)</name>
        <dbReference type="ChEBI" id="CHEBI:18420"/>
        <label>1</label>
    </ligand>
</feature>
<feature type="binding site" evidence="2">
    <location>
        <position position="215"/>
    </location>
    <ligand>
        <name>Mg(2+)</name>
        <dbReference type="ChEBI" id="CHEBI:18420"/>
        <label>5</label>
    </ligand>
</feature>
<reference evidence="5 6" key="1">
    <citation type="journal article" date="2018" name="Parasitology">
        <title>The reduced genome of Candidatus Kinetoplastibacterium sorsogonicusi, the endosymbiont of Kentomonas sorsogonicus (Trypanosomatidae): loss of the haem-synthesis pathway.</title>
        <authorList>
            <person name="Silva F.M."/>
            <person name="Kostygov A.Y."/>
            <person name="Spodareva V.V."/>
            <person name="Butenko A."/>
            <person name="Tossou R."/>
            <person name="Lukes J."/>
            <person name="Yurchenko V."/>
            <person name="Alves J.M.P."/>
        </authorList>
    </citation>
    <scope>NUCLEOTIDE SEQUENCE [LARGE SCALE GENOMIC DNA]</scope>
    <source>
        <strain evidence="5 6">MF-08</strain>
    </source>
</reference>
<dbReference type="HAMAP" id="MF_02128">
    <property type="entry name" value="TMP_kinase"/>
    <property type="match status" value="1"/>
</dbReference>
<feature type="binding site" evidence="2">
    <location>
        <position position="214"/>
    </location>
    <ligand>
        <name>ATP</name>
        <dbReference type="ChEBI" id="CHEBI:30616"/>
    </ligand>
</feature>
<dbReference type="InterPro" id="IPR016188">
    <property type="entry name" value="PurM-like_N"/>
</dbReference>
<feature type="binding site" evidence="2">
    <location>
        <begin position="120"/>
        <end position="121"/>
    </location>
    <ligand>
        <name>ATP</name>
        <dbReference type="ChEBI" id="CHEBI:30616"/>
    </ligand>
</feature>
<feature type="binding site" evidence="2">
    <location>
        <position position="46"/>
    </location>
    <ligand>
        <name>Mg(2+)</name>
        <dbReference type="ChEBI" id="CHEBI:18420"/>
        <label>1</label>
    </ligand>
</feature>
<dbReference type="Proteomes" id="UP000266796">
    <property type="component" value="Chromosome"/>
</dbReference>
<comment type="function">
    <text evidence="2">Catalyzes the ATP-dependent phosphorylation of thiamine-monophosphate (TMP) to form thiamine-pyrophosphate (TPP), the active form of vitamin B1.</text>
</comment>
<dbReference type="PANTHER" id="PTHR30270:SF0">
    <property type="entry name" value="THIAMINE-MONOPHOSPHATE KINASE"/>
    <property type="match status" value="1"/>
</dbReference>
<dbReference type="OrthoDB" id="9802811at2"/>
<feature type="binding site" evidence="2">
    <location>
        <position position="53"/>
    </location>
    <ligand>
        <name>substrate</name>
    </ligand>
</feature>
<accession>A0A3Q8ER90</accession>
<organism evidence="5 6">
    <name type="scientific">Candidatus Kinetoplastidibacterium kentomonadis</name>
    <dbReference type="NCBI Taxonomy" id="1576550"/>
    <lineage>
        <taxon>Bacteria</taxon>
        <taxon>Pseudomonadati</taxon>
        <taxon>Pseudomonadota</taxon>
        <taxon>Betaproteobacteria</taxon>
        <taxon>Candidatus Kinetoplastidibacterium</taxon>
    </lineage>
</organism>
<keyword evidence="1 2" id="KW-0784">Thiamine biosynthesis</keyword>
<feature type="binding site" evidence="2">
    <location>
        <position position="315"/>
    </location>
    <ligand>
        <name>substrate</name>
    </ligand>
</feature>
<gene>
    <name evidence="2 5" type="primary">thiL</name>
    <name evidence="5" type="ORF">CKSOR_00262</name>
</gene>
<feature type="binding site" evidence="2">
    <location>
        <position position="29"/>
    </location>
    <ligand>
        <name>Mg(2+)</name>
        <dbReference type="ChEBI" id="CHEBI:18420"/>
        <label>4</label>
    </ligand>
</feature>
<evidence type="ECO:0000259" key="4">
    <source>
        <dbReference type="Pfam" id="PF02769"/>
    </source>
</evidence>
<comment type="pathway">
    <text evidence="2">Cofactor biosynthesis; thiamine diphosphate biosynthesis; thiamine diphosphate from thiamine phosphate: step 1/1.</text>
</comment>
<keyword evidence="2 5" id="KW-0418">Kinase</keyword>